<dbReference type="Pfam" id="PF03348">
    <property type="entry name" value="Serinc"/>
    <property type="match status" value="1"/>
</dbReference>
<evidence type="ECO:0000313" key="8">
    <source>
        <dbReference type="Proteomes" id="UP000325315"/>
    </source>
</evidence>
<feature type="transmembrane region" description="Helical" evidence="6">
    <location>
        <begin position="69"/>
        <end position="90"/>
    </location>
</feature>
<reference evidence="8" key="1">
    <citation type="journal article" date="2019" name="Plant Biotechnol. J.">
        <title>Genome sequencing of the Australian wild diploid species Gossypium australe highlights disease resistance and delayed gland morphogenesis.</title>
        <authorList>
            <person name="Cai Y."/>
            <person name="Cai X."/>
            <person name="Wang Q."/>
            <person name="Wang P."/>
            <person name="Zhang Y."/>
            <person name="Cai C."/>
            <person name="Xu Y."/>
            <person name="Wang K."/>
            <person name="Zhou Z."/>
            <person name="Wang C."/>
            <person name="Geng S."/>
            <person name="Li B."/>
            <person name="Dong Q."/>
            <person name="Hou Y."/>
            <person name="Wang H."/>
            <person name="Ai P."/>
            <person name="Liu Z."/>
            <person name="Yi F."/>
            <person name="Sun M."/>
            <person name="An G."/>
            <person name="Cheng J."/>
            <person name="Zhang Y."/>
            <person name="Shi Q."/>
            <person name="Xie Y."/>
            <person name="Shi X."/>
            <person name="Chang Y."/>
            <person name="Huang F."/>
            <person name="Chen Y."/>
            <person name="Hong S."/>
            <person name="Mi L."/>
            <person name="Sun Q."/>
            <person name="Zhang L."/>
            <person name="Zhou B."/>
            <person name="Peng R."/>
            <person name="Zhang X."/>
            <person name="Liu F."/>
        </authorList>
    </citation>
    <scope>NUCLEOTIDE SEQUENCE [LARGE SCALE GENOMIC DNA]</scope>
    <source>
        <strain evidence="8">cv. PA1801</strain>
    </source>
</reference>
<evidence type="ECO:0000256" key="5">
    <source>
        <dbReference type="ARBA" id="ARBA00023136"/>
    </source>
</evidence>
<evidence type="ECO:0000256" key="4">
    <source>
        <dbReference type="ARBA" id="ARBA00022989"/>
    </source>
</evidence>
<comment type="caution">
    <text evidence="7">The sequence shown here is derived from an EMBL/GenBank/DDBJ whole genome shotgun (WGS) entry which is preliminary data.</text>
</comment>
<dbReference type="InterPro" id="IPR005016">
    <property type="entry name" value="TDE1/TMS"/>
</dbReference>
<comment type="similarity">
    <text evidence="2">Belongs to the TDE1 family.</text>
</comment>
<keyword evidence="5 6" id="KW-0472">Membrane</keyword>
<dbReference type="GO" id="GO:0016020">
    <property type="term" value="C:membrane"/>
    <property type="evidence" value="ECO:0007669"/>
    <property type="project" value="UniProtKB-SubCell"/>
</dbReference>
<dbReference type="OrthoDB" id="5963193at2759"/>
<evidence type="ECO:0000256" key="1">
    <source>
        <dbReference type="ARBA" id="ARBA00004141"/>
    </source>
</evidence>
<sequence length="159" mass="18057">MKCMICEMKQYSSVGVRFEGKFFKPFAVLKTGVGSTGENCIRKAEASNRTDWLTIIVKKEAPAEDAVPYGYGFFHFVFATGAMYFAMLLIGWNTHHIIKKYVLHLKNHLVDNRTGCDMMDDRCRLDKYLGEDSERMASRLCLLVDVGGSCHIVEVQTNK</sequence>
<evidence type="ECO:0000313" key="7">
    <source>
        <dbReference type="EMBL" id="KAA3457785.1"/>
    </source>
</evidence>
<keyword evidence="4 6" id="KW-1133">Transmembrane helix</keyword>
<comment type="subcellular location">
    <subcellularLocation>
        <location evidence="1">Membrane</location>
        <topology evidence="1">Multi-pass membrane protein</topology>
    </subcellularLocation>
</comment>
<gene>
    <name evidence="7" type="ORF">EPI10_012472</name>
</gene>
<keyword evidence="8" id="KW-1185">Reference proteome</keyword>
<organism evidence="7 8">
    <name type="scientific">Gossypium australe</name>
    <dbReference type="NCBI Taxonomy" id="47621"/>
    <lineage>
        <taxon>Eukaryota</taxon>
        <taxon>Viridiplantae</taxon>
        <taxon>Streptophyta</taxon>
        <taxon>Embryophyta</taxon>
        <taxon>Tracheophyta</taxon>
        <taxon>Spermatophyta</taxon>
        <taxon>Magnoliopsida</taxon>
        <taxon>eudicotyledons</taxon>
        <taxon>Gunneridae</taxon>
        <taxon>Pentapetalae</taxon>
        <taxon>rosids</taxon>
        <taxon>malvids</taxon>
        <taxon>Malvales</taxon>
        <taxon>Malvaceae</taxon>
        <taxon>Malvoideae</taxon>
        <taxon>Gossypium</taxon>
    </lineage>
</organism>
<accession>A0A5B6UVS0</accession>
<proteinExistence type="inferred from homology"/>
<dbReference type="EMBL" id="SMMG02000010">
    <property type="protein sequence ID" value="KAA3457785.1"/>
    <property type="molecule type" value="Genomic_DNA"/>
</dbReference>
<name>A0A5B6UVS0_9ROSI</name>
<dbReference type="PANTHER" id="PTHR10383:SF63">
    <property type="entry name" value="OS01G0179800 PROTEIN"/>
    <property type="match status" value="1"/>
</dbReference>
<dbReference type="PANTHER" id="PTHR10383">
    <property type="entry name" value="SERINE INCORPORATOR"/>
    <property type="match status" value="1"/>
</dbReference>
<evidence type="ECO:0000256" key="6">
    <source>
        <dbReference type="SAM" id="Phobius"/>
    </source>
</evidence>
<evidence type="ECO:0000256" key="3">
    <source>
        <dbReference type="ARBA" id="ARBA00022692"/>
    </source>
</evidence>
<evidence type="ECO:0000256" key="2">
    <source>
        <dbReference type="ARBA" id="ARBA00006665"/>
    </source>
</evidence>
<keyword evidence="3 6" id="KW-0812">Transmembrane</keyword>
<dbReference type="AlphaFoldDB" id="A0A5B6UVS0"/>
<dbReference type="Proteomes" id="UP000325315">
    <property type="component" value="Unassembled WGS sequence"/>
</dbReference>
<protein>
    <submittedName>
        <fullName evidence="7">Putative serine incorporator isoform X1</fullName>
    </submittedName>
</protein>